<accession>A0A7C4TCF3</accession>
<sequence length="71" mass="8016">MPNKLGNYNGMVLRPINWATTKETNCSCLIHQTKKKCPMNWATTKETNCSCLIHQAKFVKLPDSSGKNHPL</sequence>
<reference evidence="1" key="1">
    <citation type="journal article" date="2020" name="mSystems">
        <title>Genome- and Community-Level Interaction Insights into Carbon Utilization and Element Cycling Functions of Hydrothermarchaeota in Hydrothermal Sediment.</title>
        <authorList>
            <person name="Zhou Z."/>
            <person name="Liu Y."/>
            <person name="Xu W."/>
            <person name="Pan J."/>
            <person name="Luo Z.H."/>
            <person name="Li M."/>
        </authorList>
    </citation>
    <scope>NUCLEOTIDE SEQUENCE [LARGE SCALE GENOMIC DNA]</scope>
    <source>
        <strain evidence="1">SpSt-774</strain>
    </source>
</reference>
<name>A0A7C4TCF3_UNCW3</name>
<evidence type="ECO:0000313" key="1">
    <source>
        <dbReference type="EMBL" id="HGV96762.1"/>
    </source>
</evidence>
<organism evidence="1">
    <name type="scientific">candidate division WOR-3 bacterium</name>
    <dbReference type="NCBI Taxonomy" id="2052148"/>
    <lineage>
        <taxon>Bacteria</taxon>
        <taxon>Bacteria division WOR-3</taxon>
    </lineage>
</organism>
<gene>
    <name evidence="1" type="ORF">ENV60_00490</name>
</gene>
<proteinExistence type="predicted"/>
<comment type="caution">
    <text evidence="1">The sequence shown here is derived from an EMBL/GenBank/DDBJ whole genome shotgun (WGS) entry which is preliminary data.</text>
</comment>
<protein>
    <submittedName>
        <fullName evidence="1">Uncharacterized protein</fullName>
    </submittedName>
</protein>
<dbReference type="AlphaFoldDB" id="A0A7C4TCF3"/>
<dbReference type="EMBL" id="DTGZ01000010">
    <property type="protein sequence ID" value="HGV96762.1"/>
    <property type="molecule type" value="Genomic_DNA"/>
</dbReference>